<proteinExistence type="predicted"/>
<dbReference type="RefSeq" id="WP_066513794.1">
    <property type="nucleotide sequence ID" value="NZ_LNCU01000114.1"/>
</dbReference>
<sequence>MSSNLTEEELAALMPSELCQYQTPIPTQIVSSDEFYPDPQNERQREVEARLLAMADDLGGKQGLDRRRFFQTAAGMAASFVAMNQVYGPLFDVTPAEAATPAMAQERASGLKNQFIMDMHTHFLRDDTRIMGFVEMRKAVGKAGWNKELNDHEQTIEDLKFNNYKKEMFLDSDTKIALISSAPSDIEQDWFLTNEQMADARKKINDEAGTRRMFCHAIFTPGQPGWLDKLDAALALKPESCKGYTIGDNTHKDISRYPWRMDDEKVAYKGYEKMVKAGIKNVCIHKGLFPPGIEKQYPNLRGFADVADVGQAAKDWPQLNFVIYHSAYRHVGGDPRVALAEFERTGRIAWTSDLADIPAQYGVNNVYGDVGQLFATTLVAEPNVCAALMGTLIKGLGVDHVCWGTDALWTGAPQWQIEGLRRLEIPEMMQRKFGYAPLGPADGPVKSAIFGDNNARLYGIQPKRAMLDIKGDRFAMMKATYEKAGPEPSNRRYGYVVPNGPIDHSVFA</sequence>
<keyword evidence="2" id="KW-0378">Hydrolase</keyword>
<dbReference type="PANTHER" id="PTHR42889:SF1">
    <property type="entry name" value="BLR3681 PROTEIN"/>
    <property type="match status" value="1"/>
</dbReference>
<evidence type="ECO:0000313" key="2">
    <source>
        <dbReference type="EMBL" id="KWV47169.1"/>
    </source>
</evidence>
<keyword evidence="3" id="KW-1185">Reference proteome</keyword>
<dbReference type="PANTHER" id="PTHR42889">
    <property type="entry name" value="BLR3681 PROTEIN"/>
    <property type="match status" value="1"/>
</dbReference>
<evidence type="ECO:0000259" key="1">
    <source>
        <dbReference type="Pfam" id="PF04909"/>
    </source>
</evidence>
<organism evidence="2 3">
    <name type="scientific">Bradyrhizobium macuxiense</name>
    <dbReference type="NCBI Taxonomy" id="1755647"/>
    <lineage>
        <taxon>Bacteria</taxon>
        <taxon>Pseudomonadati</taxon>
        <taxon>Pseudomonadota</taxon>
        <taxon>Alphaproteobacteria</taxon>
        <taxon>Hyphomicrobiales</taxon>
        <taxon>Nitrobacteraceae</taxon>
        <taxon>Bradyrhizobium</taxon>
    </lineage>
</organism>
<comment type="caution">
    <text evidence="2">The sequence shown here is derived from an EMBL/GenBank/DDBJ whole genome shotgun (WGS) entry which is preliminary data.</text>
</comment>
<reference evidence="2 3" key="1">
    <citation type="submission" date="2015-11" db="EMBL/GenBank/DDBJ databases">
        <title>Draft Genome Sequence of the Strain BR 10303 (Bradyrhizobium sp.) isolated from nodules of Centrolobium paraense.</title>
        <authorList>
            <person name="Zelli J.E."/>
            <person name="Simoes-Araujo J.L."/>
            <person name="Barauna A.C."/>
            <person name="Silva K."/>
        </authorList>
    </citation>
    <scope>NUCLEOTIDE SEQUENCE [LARGE SCALE GENOMIC DNA]</scope>
    <source>
        <strain evidence="2 3">BR 10303</strain>
    </source>
</reference>
<name>A0A109JE18_9BRAD</name>
<dbReference type="Proteomes" id="UP000057737">
    <property type="component" value="Unassembled WGS sequence"/>
</dbReference>
<dbReference type="InterPro" id="IPR006680">
    <property type="entry name" value="Amidohydro-rel"/>
</dbReference>
<dbReference type="AlphaFoldDB" id="A0A109JE18"/>
<evidence type="ECO:0000313" key="3">
    <source>
        <dbReference type="Proteomes" id="UP000057737"/>
    </source>
</evidence>
<dbReference type="OrthoDB" id="7325417at2"/>
<feature type="domain" description="Amidohydrolase-related" evidence="1">
    <location>
        <begin position="118"/>
        <end position="460"/>
    </location>
</feature>
<accession>A0A109JE18</accession>
<gene>
    <name evidence="2" type="ORF">AS156_20115</name>
</gene>
<dbReference type="EMBL" id="LNCU01000114">
    <property type="protein sequence ID" value="KWV47169.1"/>
    <property type="molecule type" value="Genomic_DNA"/>
</dbReference>
<dbReference type="InterPro" id="IPR032466">
    <property type="entry name" value="Metal_Hydrolase"/>
</dbReference>
<dbReference type="Gene3D" id="3.20.20.140">
    <property type="entry name" value="Metal-dependent hydrolases"/>
    <property type="match status" value="1"/>
</dbReference>
<dbReference type="Pfam" id="PF04909">
    <property type="entry name" value="Amidohydro_2"/>
    <property type="match status" value="1"/>
</dbReference>
<dbReference type="SUPFAM" id="SSF51556">
    <property type="entry name" value="Metallo-dependent hydrolases"/>
    <property type="match status" value="1"/>
</dbReference>
<protein>
    <submittedName>
        <fullName evidence="2">Amidohydrolase</fullName>
    </submittedName>
</protein>
<dbReference type="GO" id="GO:0016787">
    <property type="term" value="F:hydrolase activity"/>
    <property type="evidence" value="ECO:0007669"/>
    <property type="project" value="UniProtKB-KW"/>
</dbReference>